<evidence type="ECO:0000256" key="2">
    <source>
        <dbReference type="ARBA" id="ARBA00022679"/>
    </source>
</evidence>
<dbReference type="EMBL" id="CP031229">
    <property type="protein sequence ID" value="AXH95253.1"/>
    <property type="molecule type" value="Genomic_DNA"/>
</dbReference>
<feature type="active site" description="Nucleophile" evidence="4">
    <location>
        <position position="339"/>
    </location>
</feature>
<keyword evidence="7" id="KW-1185">Reference proteome</keyword>
<dbReference type="PROSITE" id="PS01230">
    <property type="entry name" value="TRMA_1"/>
    <property type="match status" value="1"/>
</dbReference>
<keyword evidence="2 4" id="KW-0808">Transferase</keyword>
<sequence>MRCDYFDAGVCRSCALMGVPPEQQLAGKQATVAGLLGARVPATAWSEPYHGPEVAFRNKAKLVVGGSKGSPTVGILDAGGRGVDLRRCGLYEPGLHAAVLSLADLLATSGLTPYDVPARQGELKHLLLTLSPDGELMVRFVLRSPGQLRRVRELLPQVRAALPTTRVVSVNLQPEHKAVLEGPEETVLTQADSLPMRVNDIRLHLRPQSFFQTNTHVAAGLYAQARDWAAQDERAGGGPGSVLDLYCGVGGFALHLAGPDRDVLGVESAPEAVSSARTSAQELALDPAVVRFEVGDATAYLQEGPTPDLVVVNPPRRGVGPLAGRLESSGVRRVLYSSCNARTLATDLAAMPSLRVRRARLFDMFPQTHHHEVLVELVRR</sequence>
<organism evidence="6 7">
    <name type="scientific">Ornithinimicrobium avium</name>
    <dbReference type="NCBI Taxonomy" id="2283195"/>
    <lineage>
        <taxon>Bacteria</taxon>
        <taxon>Bacillati</taxon>
        <taxon>Actinomycetota</taxon>
        <taxon>Actinomycetes</taxon>
        <taxon>Micrococcales</taxon>
        <taxon>Ornithinimicrobiaceae</taxon>
        <taxon>Ornithinimicrobium</taxon>
    </lineage>
</organism>
<dbReference type="AlphaFoldDB" id="A0A345NJP5"/>
<accession>A0A345NJP5</accession>
<dbReference type="PROSITE" id="PS51687">
    <property type="entry name" value="SAM_MT_RNA_M5U"/>
    <property type="match status" value="1"/>
</dbReference>
<dbReference type="InterPro" id="IPR029063">
    <property type="entry name" value="SAM-dependent_MTases_sf"/>
</dbReference>
<dbReference type="Gene3D" id="2.40.50.1070">
    <property type="match status" value="1"/>
</dbReference>
<dbReference type="RefSeq" id="WP_114927018.1">
    <property type="nucleotide sequence ID" value="NZ_CP031229.1"/>
</dbReference>
<evidence type="ECO:0000256" key="5">
    <source>
        <dbReference type="PROSITE-ProRule" id="PRU10015"/>
    </source>
</evidence>
<feature type="binding site" evidence="4">
    <location>
        <position position="212"/>
    </location>
    <ligand>
        <name>S-adenosyl-L-methionine</name>
        <dbReference type="ChEBI" id="CHEBI:59789"/>
    </ligand>
</feature>
<evidence type="ECO:0000256" key="4">
    <source>
        <dbReference type="PROSITE-ProRule" id="PRU01024"/>
    </source>
</evidence>
<dbReference type="GO" id="GO:0070041">
    <property type="term" value="F:rRNA (uridine-C5-)-methyltransferase activity"/>
    <property type="evidence" value="ECO:0007669"/>
    <property type="project" value="TreeGrafter"/>
</dbReference>
<dbReference type="PANTHER" id="PTHR11061:SF30">
    <property type="entry name" value="TRNA (URACIL(54)-C(5))-METHYLTRANSFERASE"/>
    <property type="match status" value="1"/>
</dbReference>
<dbReference type="Pfam" id="PF05958">
    <property type="entry name" value="tRNA_U5-meth_tr"/>
    <property type="match status" value="1"/>
</dbReference>
<reference evidence="6 7" key="1">
    <citation type="submission" date="2018-07" db="EMBL/GenBank/DDBJ databases">
        <title>Complete genome sequencing of Ornithinimicrobium sp. AMA3305.</title>
        <authorList>
            <person name="Bae J.-W."/>
        </authorList>
    </citation>
    <scope>NUCLEOTIDE SEQUENCE [LARGE SCALE GENOMIC DNA]</scope>
    <source>
        <strain evidence="6 7">AMA3305</strain>
    </source>
</reference>
<feature type="binding site" evidence="4">
    <location>
        <position position="246"/>
    </location>
    <ligand>
        <name>S-adenosyl-L-methionine</name>
        <dbReference type="ChEBI" id="CHEBI:59789"/>
    </ligand>
</feature>
<keyword evidence="1 4" id="KW-0489">Methyltransferase</keyword>
<dbReference type="GO" id="GO:0070475">
    <property type="term" value="P:rRNA base methylation"/>
    <property type="evidence" value="ECO:0007669"/>
    <property type="project" value="TreeGrafter"/>
</dbReference>
<dbReference type="PANTHER" id="PTHR11061">
    <property type="entry name" value="RNA M5U METHYLTRANSFERASE"/>
    <property type="match status" value="1"/>
</dbReference>
<dbReference type="CDD" id="cd02440">
    <property type="entry name" value="AdoMet_MTases"/>
    <property type="match status" value="1"/>
</dbReference>
<proteinExistence type="inferred from homology"/>
<dbReference type="InterPro" id="IPR010280">
    <property type="entry name" value="U5_MeTrfase_fam"/>
</dbReference>
<keyword evidence="3 4" id="KW-0949">S-adenosyl-L-methionine</keyword>
<dbReference type="SUPFAM" id="SSF53335">
    <property type="entry name" value="S-adenosyl-L-methionine-dependent methyltransferases"/>
    <property type="match status" value="1"/>
</dbReference>
<protein>
    <submittedName>
        <fullName evidence="6">Methyltransferase domain-containing protein</fullName>
    </submittedName>
</protein>
<feature type="active site" evidence="5">
    <location>
        <position position="339"/>
    </location>
</feature>
<feature type="binding site" evidence="4">
    <location>
        <position position="313"/>
    </location>
    <ligand>
        <name>S-adenosyl-L-methionine</name>
        <dbReference type="ChEBI" id="CHEBI:59789"/>
    </ligand>
</feature>
<comment type="similarity">
    <text evidence="4">Belongs to the class I-like SAM-binding methyltransferase superfamily. RNA M5U methyltransferase family.</text>
</comment>
<dbReference type="Proteomes" id="UP000253790">
    <property type="component" value="Chromosome"/>
</dbReference>
<dbReference type="InterPro" id="IPR030390">
    <property type="entry name" value="MeTrfase_TrmA_AS"/>
</dbReference>
<evidence type="ECO:0000313" key="7">
    <source>
        <dbReference type="Proteomes" id="UP000253790"/>
    </source>
</evidence>
<evidence type="ECO:0000256" key="1">
    <source>
        <dbReference type="ARBA" id="ARBA00022603"/>
    </source>
</evidence>
<evidence type="ECO:0000256" key="3">
    <source>
        <dbReference type="ARBA" id="ARBA00022691"/>
    </source>
</evidence>
<gene>
    <name evidence="6" type="ORF">DV701_03050</name>
</gene>
<dbReference type="KEGG" id="orn:DV701_03050"/>
<evidence type="ECO:0000313" key="6">
    <source>
        <dbReference type="EMBL" id="AXH95253.1"/>
    </source>
</evidence>
<feature type="binding site" evidence="4">
    <location>
        <position position="267"/>
    </location>
    <ligand>
        <name>S-adenosyl-L-methionine</name>
        <dbReference type="ChEBI" id="CHEBI:59789"/>
    </ligand>
</feature>
<dbReference type="OrthoDB" id="9804590at2"/>
<dbReference type="Gene3D" id="3.40.50.150">
    <property type="entry name" value="Vaccinia Virus protein VP39"/>
    <property type="match status" value="1"/>
</dbReference>
<name>A0A345NJP5_9MICO</name>